<name>I0ENF7_HELC0</name>
<dbReference type="Pfam" id="PF00583">
    <property type="entry name" value="Acetyltransf_1"/>
    <property type="match status" value="1"/>
</dbReference>
<evidence type="ECO:0000259" key="1">
    <source>
        <dbReference type="PROSITE" id="PS51186"/>
    </source>
</evidence>
<dbReference type="SUPFAM" id="SSF55729">
    <property type="entry name" value="Acyl-CoA N-acyltransferases (Nat)"/>
    <property type="match status" value="1"/>
</dbReference>
<dbReference type="EMBL" id="CP003479">
    <property type="protein sequence ID" value="AFI04476.1"/>
    <property type="molecule type" value="Genomic_DNA"/>
</dbReference>
<keyword evidence="3" id="KW-1185">Reference proteome</keyword>
<dbReference type="NCBIfam" id="TIGR03585">
    <property type="entry name" value="PseH"/>
    <property type="match status" value="1"/>
</dbReference>
<gene>
    <name evidence="2" type="ordered locus">HCW_06080</name>
</gene>
<dbReference type="STRING" id="182217.HCW_06080"/>
<dbReference type="GO" id="GO:0016747">
    <property type="term" value="F:acyltransferase activity, transferring groups other than amino-acyl groups"/>
    <property type="evidence" value="ECO:0007669"/>
    <property type="project" value="InterPro"/>
</dbReference>
<dbReference type="PANTHER" id="PTHR43415:SF3">
    <property type="entry name" value="GNAT-FAMILY ACETYLTRANSFERASE"/>
    <property type="match status" value="1"/>
</dbReference>
<organism evidence="2 3">
    <name type="scientific">Helicobacter cetorum (strain ATCC BAA-429 / MIT 00-7128)</name>
    <dbReference type="NCBI Taxonomy" id="182217"/>
    <lineage>
        <taxon>Bacteria</taxon>
        <taxon>Pseudomonadati</taxon>
        <taxon>Campylobacterota</taxon>
        <taxon>Epsilonproteobacteria</taxon>
        <taxon>Campylobacterales</taxon>
        <taxon>Helicobacteraceae</taxon>
        <taxon>Helicobacter</taxon>
    </lineage>
</organism>
<evidence type="ECO:0000313" key="2">
    <source>
        <dbReference type="EMBL" id="AFI04476.1"/>
    </source>
</evidence>
<dbReference type="InterPro" id="IPR000182">
    <property type="entry name" value="GNAT_dom"/>
</dbReference>
<proteinExistence type="predicted"/>
<dbReference type="AlphaFoldDB" id="I0ENF7"/>
<reference evidence="3" key="1">
    <citation type="submission" date="2012-04" db="EMBL/GenBank/DDBJ databases">
        <title>Complete genome sequence of Helicobacter cetorum strain MIT 00-7128.</title>
        <authorList>
            <person name="Kersulyte D."/>
            <person name="Berg D.E."/>
        </authorList>
    </citation>
    <scope>NUCLEOTIDE SEQUENCE [LARGE SCALE GENOMIC DNA]</scope>
    <source>
        <strain evidence="3">MIT 00-7128</strain>
    </source>
</reference>
<dbReference type="InterPro" id="IPR016181">
    <property type="entry name" value="Acyl_CoA_acyltransferase"/>
</dbReference>
<keyword evidence="2" id="KW-0969">Cilium</keyword>
<keyword evidence="2" id="KW-0282">Flagellum</keyword>
<keyword evidence="2" id="KW-0966">Cell projection</keyword>
<dbReference type="eggNOG" id="COG1670">
    <property type="taxonomic scope" value="Bacteria"/>
</dbReference>
<evidence type="ECO:0000313" key="3">
    <source>
        <dbReference type="Proteomes" id="UP000005010"/>
    </source>
</evidence>
<dbReference type="Gene3D" id="3.40.630.30">
    <property type="match status" value="1"/>
</dbReference>
<dbReference type="InterPro" id="IPR020036">
    <property type="entry name" value="PseH"/>
</dbReference>
<feature type="domain" description="N-acetyltransferase" evidence="1">
    <location>
        <begin position="1"/>
        <end position="149"/>
    </location>
</feature>
<accession>I0ENF7</accession>
<dbReference type="HOGENOM" id="CLU_013985_20_0_7"/>
<dbReference type="PANTHER" id="PTHR43415">
    <property type="entry name" value="SPERMIDINE N(1)-ACETYLTRANSFERASE"/>
    <property type="match status" value="1"/>
</dbReference>
<sequence length="158" mass="18743">MSDIEKLLVLEFRNHEQTSLWMYSSCISLKTHLDFIEQLKKSSNQRYFLFKQDDIYLGVGSLTRLNLTHKHGYLGIYKNPFLKNKGSEILKALEFIAFEELGLFTLHLEVMQSNQKAIAFYERHFYQLEGCLKEYIFRNGAFIDVLLYYKNKSVYNSQ</sequence>
<dbReference type="KEGG" id="hce:HCW_06080"/>
<dbReference type="Proteomes" id="UP000005010">
    <property type="component" value="Chromosome"/>
</dbReference>
<protein>
    <submittedName>
        <fullName evidence="2">Flagellar protein G</fullName>
    </submittedName>
</protein>
<dbReference type="PROSITE" id="PS51186">
    <property type="entry name" value="GNAT"/>
    <property type="match status" value="1"/>
</dbReference>